<keyword evidence="3" id="KW-0862">Zinc</keyword>
<reference evidence="5 6" key="1">
    <citation type="submission" date="2015-04" db="EMBL/GenBank/DDBJ databases">
        <authorList>
            <person name="Syromyatnikov M.Y."/>
            <person name="Popov V.N."/>
        </authorList>
    </citation>
    <scope>NUCLEOTIDE SEQUENCE [LARGE SCALE GENOMIC DNA]</scope>
</reference>
<evidence type="ECO:0000313" key="6">
    <source>
        <dbReference type="Proteomes" id="UP000183832"/>
    </source>
</evidence>
<keyword evidence="2" id="KW-0863">Zinc-finger</keyword>
<name>A0A1J1HVA4_9DIPT</name>
<proteinExistence type="predicted"/>
<dbReference type="Pfam" id="PF04500">
    <property type="entry name" value="FLYWCH"/>
    <property type="match status" value="1"/>
</dbReference>
<keyword evidence="6" id="KW-1185">Reference proteome</keyword>
<dbReference type="EMBL" id="CVRI01000021">
    <property type="protein sequence ID" value="CRK91931.1"/>
    <property type="molecule type" value="Genomic_DNA"/>
</dbReference>
<gene>
    <name evidence="5" type="ORF">CLUMA_CG005549</name>
</gene>
<evidence type="ECO:0000256" key="2">
    <source>
        <dbReference type="ARBA" id="ARBA00022771"/>
    </source>
</evidence>
<organism evidence="5 6">
    <name type="scientific">Clunio marinus</name>
    <dbReference type="NCBI Taxonomy" id="568069"/>
    <lineage>
        <taxon>Eukaryota</taxon>
        <taxon>Metazoa</taxon>
        <taxon>Ecdysozoa</taxon>
        <taxon>Arthropoda</taxon>
        <taxon>Hexapoda</taxon>
        <taxon>Insecta</taxon>
        <taxon>Pterygota</taxon>
        <taxon>Neoptera</taxon>
        <taxon>Endopterygota</taxon>
        <taxon>Diptera</taxon>
        <taxon>Nematocera</taxon>
        <taxon>Chironomoidea</taxon>
        <taxon>Chironomidae</taxon>
        <taxon>Clunio</taxon>
    </lineage>
</organism>
<dbReference type="GO" id="GO:0008270">
    <property type="term" value="F:zinc ion binding"/>
    <property type="evidence" value="ECO:0007669"/>
    <property type="project" value="UniProtKB-KW"/>
</dbReference>
<feature type="domain" description="FLYWCH-type" evidence="4">
    <location>
        <begin position="34"/>
        <end position="94"/>
    </location>
</feature>
<sequence>EDYFVPYSPKNITNDQETKPKKRTFCKQELKVEYIKTGKNSLNVIVNDHRFQKYQERGNRSYWECRFRRKLNCLAKVIKIGDKIVATKPIEHNHLVILDVKAQVLTKLEQKALLALKNAGLGSHIARLLELLGFRRFQDLGRIETNYVDWLQKAIRNGLVNRKCNLDNPKQRLRIFGYDCKSIENFSFLSLDYIKLTEDLPAIYKKMQKGRDRQVYFVETSLQKASKINTSKRLCLEKSCACDNDE</sequence>
<evidence type="ECO:0000256" key="3">
    <source>
        <dbReference type="ARBA" id="ARBA00022833"/>
    </source>
</evidence>
<evidence type="ECO:0000259" key="4">
    <source>
        <dbReference type="Pfam" id="PF04500"/>
    </source>
</evidence>
<accession>A0A1J1HVA4</accession>
<dbReference type="InterPro" id="IPR007588">
    <property type="entry name" value="Znf_FLYWCH"/>
</dbReference>
<protein>
    <submittedName>
        <fullName evidence="5">CLUMA_CG005549, isoform A</fullName>
    </submittedName>
</protein>
<evidence type="ECO:0000313" key="5">
    <source>
        <dbReference type="EMBL" id="CRK91931.1"/>
    </source>
</evidence>
<feature type="non-terminal residue" evidence="5">
    <location>
        <position position="1"/>
    </location>
</feature>
<dbReference type="Gene3D" id="2.20.25.240">
    <property type="match status" value="1"/>
</dbReference>
<dbReference type="AlphaFoldDB" id="A0A1J1HVA4"/>
<dbReference type="Proteomes" id="UP000183832">
    <property type="component" value="Unassembled WGS sequence"/>
</dbReference>
<evidence type="ECO:0000256" key="1">
    <source>
        <dbReference type="ARBA" id="ARBA00022723"/>
    </source>
</evidence>
<keyword evidence="1" id="KW-0479">Metal-binding</keyword>